<dbReference type="PANTHER" id="PTHR10192:SF30">
    <property type="entry name" value="MOLYBDOPTERIN ADENYLYLTRANSFERASE"/>
    <property type="match status" value="1"/>
</dbReference>
<dbReference type="EC" id="2.7.7.75" evidence="2"/>
<comment type="catalytic activity">
    <reaction evidence="3">
        <text>molybdopterin + ATP + H(+) = adenylyl-molybdopterin + diphosphate</text>
        <dbReference type="Rhea" id="RHEA:31331"/>
        <dbReference type="ChEBI" id="CHEBI:15378"/>
        <dbReference type="ChEBI" id="CHEBI:30616"/>
        <dbReference type="ChEBI" id="CHEBI:33019"/>
        <dbReference type="ChEBI" id="CHEBI:58698"/>
        <dbReference type="ChEBI" id="CHEBI:62727"/>
    </reaction>
</comment>
<comment type="function">
    <text evidence="3">Catalyzes two steps in the biosynthesis of the molybdenum cofactor. In the first step, molybdopterin is adenylated. Subsequently, molybdate is inserted into adenylated molybdopterin and AMP is released.</text>
</comment>
<dbReference type="InterPro" id="IPR005110">
    <property type="entry name" value="MoeA_linker/N"/>
</dbReference>
<dbReference type="SMART" id="SM00852">
    <property type="entry name" value="MoCF_biosynth"/>
    <property type="match status" value="1"/>
</dbReference>
<reference evidence="5 6" key="1">
    <citation type="submission" date="2023-08" db="EMBL/GenBank/DDBJ databases">
        <title>Black Yeasts Isolated from many extreme environments.</title>
        <authorList>
            <person name="Coleine C."/>
            <person name="Stajich J.E."/>
            <person name="Selbmann L."/>
        </authorList>
    </citation>
    <scope>NUCLEOTIDE SEQUENCE [LARGE SCALE GENOMIC DNA]</scope>
    <source>
        <strain evidence="5 6">CCFEE 5885</strain>
    </source>
</reference>
<dbReference type="SUPFAM" id="SSF53218">
    <property type="entry name" value="Molybdenum cofactor biosynthesis proteins"/>
    <property type="match status" value="1"/>
</dbReference>
<comment type="pathway">
    <text evidence="3">Cofactor biosynthesis; molybdopterin biosynthesis.</text>
</comment>
<comment type="cofactor">
    <cofactor evidence="3">
        <name>Mg(2+)</name>
        <dbReference type="ChEBI" id="CHEBI:18420"/>
    </cofactor>
</comment>
<dbReference type="PANTHER" id="PTHR10192">
    <property type="entry name" value="MOLYBDOPTERIN BIOSYNTHESIS PROTEIN"/>
    <property type="match status" value="1"/>
</dbReference>
<dbReference type="InterPro" id="IPR036425">
    <property type="entry name" value="MoaB/Mog-like_dom_sf"/>
</dbReference>
<feature type="domain" description="MoaB/Mog" evidence="4">
    <location>
        <begin position="259"/>
        <end position="422"/>
    </location>
</feature>
<comment type="catalytic activity">
    <reaction evidence="3">
        <text>adenylyl-molybdopterin + molybdate = Mo-molybdopterin + AMP + H(+)</text>
        <dbReference type="Rhea" id="RHEA:35047"/>
        <dbReference type="ChEBI" id="CHEBI:15378"/>
        <dbReference type="ChEBI" id="CHEBI:36264"/>
        <dbReference type="ChEBI" id="CHEBI:62727"/>
        <dbReference type="ChEBI" id="CHEBI:71302"/>
        <dbReference type="ChEBI" id="CHEBI:456215"/>
    </reaction>
</comment>
<dbReference type="EMBL" id="JAVRRG010000370">
    <property type="protein sequence ID" value="KAK5071354.1"/>
    <property type="molecule type" value="Genomic_DNA"/>
</dbReference>
<dbReference type="Pfam" id="PF00994">
    <property type="entry name" value="MoCF_biosynth"/>
    <property type="match status" value="1"/>
</dbReference>
<dbReference type="Proteomes" id="UP001345013">
    <property type="component" value="Unassembled WGS sequence"/>
</dbReference>
<evidence type="ECO:0000256" key="3">
    <source>
        <dbReference type="RuleBase" id="RU365090"/>
    </source>
</evidence>
<gene>
    <name evidence="5" type="ORF">LTR24_010593</name>
</gene>
<name>A0ABR0JTG6_9EURO</name>
<dbReference type="Gene3D" id="2.170.190.11">
    <property type="entry name" value="Molybdopterin biosynthesis moea protein, domain 3"/>
    <property type="match status" value="1"/>
</dbReference>
<comment type="caution">
    <text evidence="5">The sequence shown here is derived from an EMBL/GenBank/DDBJ whole genome shotgun (WGS) entry which is preliminary data.</text>
</comment>
<comment type="similarity">
    <text evidence="3">Belongs to the MoeA family.</text>
</comment>
<sequence length="528" mass="57479">MSFSSAKNGKLDDKLVPYDDALAIVCDTAREHARCREYRAIMPPCTQMRRPLAGFDQLASRCSKIALIDALDRRSAVTILTPCSTPQHDTSAMDGYAVCSSSTMTASDENPLRLQVVDTIAAGGSPSSKRCEDIAFAESTNICVEIMTRARFSEKSMPFLDSVIKVKDVVVGEDCSEDGSIVSRYILLRKPVNHFQHKRPAGSDFGRGAVIIKGGKVIRPQHIAALATLGIVDIEVFDDIDMTVTKHPTSALGRQLRIGILSTGSEIIDPSKQNLPAKCDILDKQNVPDSNGPYLVSSLMNACPSAEIMHLGIAGANEDALTQKLMTAIAMDDLDVIITSGGVSRGRYDLVRGVAETRLRDQVRFHGVKIRPGAPVLFATMDAQSARRTNPSRRRIAFFGAPGNPLAAAVTLRFFVLPYVFTLTFHSGRGQQLPREIEGRDVGSPESQLMASGPSIKRAWLTTCRRKPGDTTVFWLAKRSTGDARTVDILDDQASYKLSGILEADFWVMIPAGVGEVHHSDELMAYPL</sequence>
<dbReference type="CDD" id="cd00887">
    <property type="entry name" value="MoeA"/>
    <property type="match status" value="1"/>
</dbReference>
<proteinExistence type="inferred from homology"/>
<evidence type="ECO:0000256" key="1">
    <source>
        <dbReference type="ARBA" id="ARBA00008339"/>
    </source>
</evidence>
<dbReference type="SUPFAM" id="SSF63882">
    <property type="entry name" value="MoeA N-terminal region -like"/>
    <property type="match status" value="1"/>
</dbReference>
<evidence type="ECO:0000313" key="6">
    <source>
        <dbReference type="Proteomes" id="UP001345013"/>
    </source>
</evidence>
<evidence type="ECO:0000313" key="5">
    <source>
        <dbReference type="EMBL" id="KAK5071354.1"/>
    </source>
</evidence>
<keyword evidence="3" id="KW-0808">Transferase</keyword>
<dbReference type="Gene3D" id="3.40.980.10">
    <property type="entry name" value="MoaB/Mog-like domain"/>
    <property type="match status" value="1"/>
</dbReference>
<keyword evidence="3" id="KW-0501">Molybdenum cofactor biosynthesis</keyword>
<protein>
    <recommendedName>
        <fullName evidence="2">molybdopterin adenylyltransferase</fullName>
        <ecNumber evidence="2">2.7.7.75</ecNumber>
    </recommendedName>
</protein>
<keyword evidence="6" id="KW-1185">Reference proteome</keyword>
<dbReference type="InterPro" id="IPR036135">
    <property type="entry name" value="MoeA_linker/N_sf"/>
</dbReference>
<evidence type="ECO:0000259" key="4">
    <source>
        <dbReference type="SMART" id="SM00852"/>
    </source>
</evidence>
<dbReference type="InterPro" id="IPR038987">
    <property type="entry name" value="MoeA-like"/>
</dbReference>
<comment type="similarity">
    <text evidence="1">In the C-terminal section; belongs to the MoeA family.</text>
</comment>
<dbReference type="InterPro" id="IPR001453">
    <property type="entry name" value="MoaB/Mog_dom"/>
</dbReference>
<keyword evidence="3" id="KW-0479">Metal-binding</keyword>
<organism evidence="5 6">
    <name type="scientific">Lithohypha guttulata</name>
    <dbReference type="NCBI Taxonomy" id="1690604"/>
    <lineage>
        <taxon>Eukaryota</taxon>
        <taxon>Fungi</taxon>
        <taxon>Dikarya</taxon>
        <taxon>Ascomycota</taxon>
        <taxon>Pezizomycotina</taxon>
        <taxon>Eurotiomycetes</taxon>
        <taxon>Chaetothyriomycetidae</taxon>
        <taxon>Chaetothyriales</taxon>
        <taxon>Trichomeriaceae</taxon>
        <taxon>Lithohypha</taxon>
    </lineage>
</organism>
<dbReference type="Gene3D" id="3.90.105.10">
    <property type="entry name" value="Molybdopterin biosynthesis moea protein, domain 2"/>
    <property type="match status" value="1"/>
</dbReference>
<accession>A0ABR0JTG6</accession>
<dbReference type="Pfam" id="PF03453">
    <property type="entry name" value="MoeA_N"/>
    <property type="match status" value="1"/>
</dbReference>
<keyword evidence="3" id="KW-0460">Magnesium</keyword>
<keyword evidence="3" id="KW-0500">Molybdenum</keyword>
<evidence type="ECO:0000256" key="2">
    <source>
        <dbReference type="ARBA" id="ARBA00012509"/>
    </source>
</evidence>